<dbReference type="STRING" id="148818.A0A4Q9KR12"/>
<dbReference type="VEuPathDB" id="MicrosporidiaDB:CWI36_3118p0010"/>
<sequence length="198" mass="23106">MSDIKEEIISRLQEIDSTFSMINRNLREINEKLEKIHIKNTKIINNCKPWISFFSTKNPQPFNAKPILNTPQSTSLPLNVTSPPQKPIYTSLASSESIEINFPKNISYEEESFIKTCDSDDSSLQPFNLEELPDIFKQEIVIQDIYFYIQSVKSIDYSELKNIFSQISTEKFNIFLNLLTRKKFILQRNNIFSVEKLP</sequence>
<gene>
    <name evidence="1" type="ORF">CWI36_3118p0010</name>
</gene>
<reference evidence="1 2" key="1">
    <citation type="submission" date="2017-12" db="EMBL/GenBank/DDBJ databases">
        <authorList>
            <person name="Pombert J.-F."/>
            <person name="Haag K.L."/>
            <person name="Ebert D."/>
        </authorList>
    </citation>
    <scope>NUCLEOTIDE SEQUENCE [LARGE SCALE GENOMIC DNA]</scope>
    <source>
        <strain evidence="1">BE-OM-2</strain>
    </source>
</reference>
<dbReference type="EMBL" id="PITI01003118">
    <property type="protein sequence ID" value="TBT97127.1"/>
    <property type="molecule type" value="Genomic_DNA"/>
</dbReference>
<evidence type="ECO:0000313" key="2">
    <source>
        <dbReference type="Proteomes" id="UP000291404"/>
    </source>
</evidence>
<accession>A0A4Q9KR12</accession>
<protein>
    <recommendedName>
        <fullName evidence="3">DASH complex subunit ASK1</fullName>
    </recommendedName>
</protein>
<comment type="caution">
    <text evidence="1">The sequence shown here is derived from an EMBL/GenBank/DDBJ whole genome shotgun (WGS) entry which is preliminary data.</text>
</comment>
<evidence type="ECO:0008006" key="3">
    <source>
        <dbReference type="Google" id="ProtNLM"/>
    </source>
</evidence>
<organism evidence="1 2">
    <name type="scientific">Hamiltosporidium magnivora</name>
    <dbReference type="NCBI Taxonomy" id="148818"/>
    <lineage>
        <taxon>Eukaryota</taxon>
        <taxon>Fungi</taxon>
        <taxon>Fungi incertae sedis</taxon>
        <taxon>Microsporidia</taxon>
        <taxon>Dubosqiidae</taxon>
        <taxon>Hamiltosporidium</taxon>
    </lineage>
</organism>
<dbReference type="AlphaFoldDB" id="A0A4Q9KR12"/>
<proteinExistence type="predicted"/>
<name>A0A4Q9KR12_9MICR</name>
<dbReference type="Proteomes" id="UP000291404">
    <property type="component" value="Unassembled WGS sequence"/>
</dbReference>
<evidence type="ECO:0000313" key="1">
    <source>
        <dbReference type="EMBL" id="TBT97127.1"/>
    </source>
</evidence>
<dbReference type="VEuPathDB" id="MicrosporidiaDB:CWI39_2618p0020"/>
<keyword evidence="2" id="KW-1185">Reference proteome</keyword>